<evidence type="ECO:0000313" key="3">
    <source>
        <dbReference type="EMBL" id="KAF1763223.1"/>
    </source>
</evidence>
<feature type="chain" id="PRO_5025475759" description="SCP domain-containing protein" evidence="2">
    <location>
        <begin position="23"/>
        <end position="404"/>
    </location>
</feature>
<comment type="caution">
    <text evidence="3">The sequence shown here is derived from an EMBL/GenBank/DDBJ whole genome shotgun (WGS) entry which is preliminary data.</text>
</comment>
<sequence length="404" mass="46475">MKMNVLISASVLLIGFISIANSYDFDRKQLSMIENMNEVRKKAADKFGIADMQKLVWNKELQDHVDRLDYKQLPKPEQLMGRYRLVENYETGGTRLFQSLNELKDTSLSKFDNQKDPNKYRHKIEHLNPLQNMVACVERADGTWMPGFKVICLLGPETKLSKLSKHAPNQPRCTNELKEDEGGLCTKSNMSESDQLMYISVLNKRRREIAVKNGSVASELVWSKELQTAALNFLQDPEHLLPQNRNWRITSFDSYENGLSYLPEGSETIAAKMADTMEEVEFEIQKEQFFLKQTEIACVSKDRWIYQYLCLLGPKAETIEFCTMTTTPAHGSTIAMRTRFTTEKVTPEPAPTHPKELQDYEEIDGDEYDEDFPTGTPSYKKSPGTRFVISFLVFAYLIFATYLQ</sequence>
<evidence type="ECO:0000256" key="2">
    <source>
        <dbReference type="SAM" id="SignalP"/>
    </source>
</evidence>
<keyword evidence="2" id="KW-0732">Signal</keyword>
<feature type="transmembrane region" description="Helical" evidence="1">
    <location>
        <begin position="387"/>
        <end position="403"/>
    </location>
</feature>
<keyword evidence="1" id="KW-0812">Transmembrane</keyword>
<dbReference type="Proteomes" id="UP000483820">
    <property type="component" value="Chromosome III"/>
</dbReference>
<feature type="signal peptide" evidence="2">
    <location>
        <begin position="1"/>
        <end position="22"/>
    </location>
</feature>
<dbReference type="EMBL" id="WUAV01000003">
    <property type="protein sequence ID" value="KAF1763223.1"/>
    <property type="molecule type" value="Genomic_DNA"/>
</dbReference>
<organism evidence="3 4">
    <name type="scientific">Caenorhabditis remanei</name>
    <name type="common">Caenorhabditis vulgaris</name>
    <dbReference type="NCBI Taxonomy" id="31234"/>
    <lineage>
        <taxon>Eukaryota</taxon>
        <taxon>Metazoa</taxon>
        <taxon>Ecdysozoa</taxon>
        <taxon>Nematoda</taxon>
        <taxon>Chromadorea</taxon>
        <taxon>Rhabditida</taxon>
        <taxon>Rhabditina</taxon>
        <taxon>Rhabditomorpha</taxon>
        <taxon>Rhabditoidea</taxon>
        <taxon>Rhabditidae</taxon>
        <taxon>Peloderinae</taxon>
        <taxon>Caenorhabditis</taxon>
    </lineage>
</organism>
<dbReference type="AlphaFoldDB" id="A0A6A5H9X7"/>
<evidence type="ECO:0008006" key="5">
    <source>
        <dbReference type="Google" id="ProtNLM"/>
    </source>
</evidence>
<dbReference type="GeneID" id="78775220"/>
<reference evidence="3 4" key="1">
    <citation type="submission" date="2019-12" db="EMBL/GenBank/DDBJ databases">
        <title>Chromosome-level assembly of the Caenorhabditis remanei genome.</title>
        <authorList>
            <person name="Teterina A.A."/>
            <person name="Willis J.H."/>
            <person name="Phillips P.C."/>
        </authorList>
    </citation>
    <scope>NUCLEOTIDE SEQUENCE [LARGE SCALE GENOMIC DNA]</scope>
    <source>
        <strain evidence="3 4">PX506</strain>
        <tissue evidence="3">Whole organism</tissue>
    </source>
</reference>
<dbReference type="CTD" id="78775220"/>
<dbReference type="KEGG" id="crq:GCK72_011489"/>
<keyword evidence="1" id="KW-0472">Membrane</keyword>
<proteinExistence type="predicted"/>
<keyword evidence="1" id="KW-1133">Transmembrane helix</keyword>
<gene>
    <name evidence="3" type="ORF">GCK72_011489</name>
</gene>
<evidence type="ECO:0000256" key="1">
    <source>
        <dbReference type="SAM" id="Phobius"/>
    </source>
</evidence>
<dbReference type="RefSeq" id="XP_053588066.1">
    <property type="nucleotide sequence ID" value="XM_053728489.1"/>
</dbReference>
<evidence type="ECO:0000313" key="4">
    <source>
        <dbReference type="Proteomes" id="UP000483820"/>
    </source>
</evidence>
<accession>A0A6A5H9X7</accession>
<protein>
    <recommendedName>
        <fullName evidence="5">SCP domain-containing protein</fullName>
    </recommendedName>
</protein>
<name>A0A6A5H9X7_CAERE</name>